<organism evidence="2 3">
    <name type="scientific">Microbacterium ginsengisoli</name>
    <dbReference type="NCBI Taxonomy" id="400772"/>
    <lineage>
        <taxon>Bacteria</taxon>
        <taxon>Bacillati</taxon>
        <taxon>Actinomycetota</taxon>
        <taxon>Actinomycetes</taxon>
        <taxon>Micrococcales</taxon>
        <taxon>Microbacteriaceae</taxon>
        <taxon>Microbacterium</taxon>
    </lineage>
</organism>
<accession>A0A0F0M006</accession>
<protein>
    <recommendedName>
        <fullName evidence="5">SatD family protein</fullName>
    </recommendedName>
</protein>
<gene>
    <name evidence="1" type="ORF">DCP95_03090</name>
    <name evidence="2" type="ORF">RR49_01317</name>
</gene>
<dbReference type="Pfam" id="PF16264">
    <property type="entry name" value="SatD"/>
    <property type="match status" value="1"/>
</dbReference>
<evidence type="ECO:0000313" key="2">
    <source>
        <dbReference type="EMBL" id="KJL36981.1"/>
    </source>
</evidence>
<dbReference type="InterPro" id="IPR032580">
    <property type="entry name" value="SatD"/>
</dbReference>
<dbReference type="AlphaFoldDB" id="A0A0F0M006"/>
<reference evidence="1 4" key="2">
    <citation type="journal article" date="2018" name="Nat. Biotechnol.">
        <title>A standardized bacterial taxonomy based on genome phylogeny substantially revises the tree of life.</title>
        <authorList>
            <person name="Parks D.H."/>
            <person name="Chuvochina M."/>
            <person name="Waite D.W."/>
            <person name="Rinke C."/>
            <person name="Skarshewski A."/>
            <person name="Chaumeil P.A."/>
            <person name="Hugenholtz P."/>
        </authorList>
    </citation>
    <scope>NUCLEOTIDE SEQUENCE [LARGE SCALE GENOMIC DNA]</scope>
    <source>
        <strain evidence="1">UBA9152</strain>
    </source>
</reference>
<proteinExistence type="predicted"/>
<comment type="caution">
    <text evidence="2">The sequence shown here is derived from an EMBL/GenBank/DDBJ whole genome shotgun (WGS) entry which is preliminary data.</text>
</comment>
<sequence length="214" mass="22483">MSYAVTIDIVGSRSLHDRPAAQRAIDDALEFVDQDVPPLTAVRPTVGDELQGVYAGLDDALAATLILRLALPDEVDCRFGLGAGDAGRVPSRRASEPELGISEGSAWWAARRAIERAHALPASGVAGGRSWYEGPGAASVNAYLLTRDQIVSAMTGRARRLALGAWRGERQADLARREGVSQSAVSQMLGRSGGASLVAGLHLLRSGSSVDRDA</sequence>
<dbReference type="EMBL" id="DMNG01000048">
    <property type="protein sequence ID" value="HAN23541.1"/>
    <property type="molecule type" value="Genomic_DNA"/>
</dbReference>
<evidence type="ECO:0000313" key="4">
    <source>
        <dbReference type="Proteomes" id="UP000257479"/>
    </source>
</evidence>
<evidence type="ECO:0008006" key="5">
    <source>
        <dbReference type="Google" id="ProtNLM"/>
    </source>
</evidence>
<dbReference type="EMBL" id="JYIY01000070">
    <property type="protein sequence ID" value="KJL36981.1"/>
    <property type="molecule type" value="Genomic_DNA"/>
</dbReference>
<dbReference type="Proteomes" id="UP000257479">
    <property type="component" value="Unassembled WGS sequence"/>
</dbReference>
<dbReference type="OrthoDB" id="4711815at2"/>
<evidence type="ECO:0000313" key="1">
    <source>
        <dbReference type="EMBL" id="HAN23541.1"/>
    </source>
</evidence>
<keyword evidence="3" id="KW-1185">Reference proteome</keyword>
<dbReference type="STRING" id="400772.RR49_01317"/>
<evidence type="ECO:0000313" key="3">
    <source>
        <dbReference type="Proteomes" id="UP000033451"/>
    </source>
</evidence>
<reference evidence="2 3" key="1">
    <citation type="submission" date="2015-02" db="EMBL/GenBank/DDBJ databases">
        <title>Draft genome sequences of ten Microbacterium spp. with emphasis on heavy metal contaminated environments.</title>
        <authorList>
            <person name="Corretto E."/>
        </authorList>
    </citation>
    <scope>NUCLEOTIDE SEQUENCE [LARGE SCALE GENOMIC DNA]</scope>
    <source>
        <strain evidence="2 3">DSM 18659</strain>
    </source>
</reference>
<name>A0A0F0M006_9MICO</name>
<dbReference type="PATRIC" id="fig|400772.4.peg.1340"/>
<dbReference type="Proteomes" id="UP000033451">
    <property type="component" value="Unassembled WGS sequence"/>
</dbReference>
<dbReference type="RefSeq" id="WP_045247262.1">
    <property type="nucleotide sequence ID" value="NZ_JYIY01000070.1"/>
</dbReference>